<dbReference type="InterPro" id="IPR011032">
    <property type="entry name" value="GroES-like_sf"/>
</dbReference>
<dbReference type="SUPFAM" id="SSF50129">
    <property type="entry name" value="GroES-like"/>
    <property type="match status" value="1"/>
</dbReference>
<dbReference type="PANTHER" id="PTHR43401:SF5">
    <property type="entry name" value="ALCOHOL DEHYDROGENASE-RELATED"/>
    <property type="match status" value="1"/>
</dbReference>
<proteinExistence type="predicted"/>
<keyword evidence="1" id="KW-0560">Oxidoreductase</keyword>
<sequence>MRAARMHKVGQPLSIDWVEKPRPRPTDVLVEVKACGIVPNLGNVLNHLKEWFLHLYVPNLPAIYGLDATGIVVEKGEQVHGIDLGTRVYVNPARYCGGCRDCRMGKTTSCRSFTFNGYFGFSPASQQIFEDYPYGGLAEYMTAPQYSIVPLPDNVPFEMAARWGYLGTGYQALQRADVRVGTTVLINGISGTLGLGVALFALALGASKVLGTGREHALLQKVKSIAPDRIEVHALDEEVSVGEWAHAVTSGRGVDVVIDTLGPGAPQSSMLAALEALGRGGRHVNIGAVAGDIPVNLHKNMDNNQDMLGSLWFTPAQGQEMADLAAIGAVRLDVFEHEFFKLEDVNTALTVLKNRHGGFSNYVICP</sequence>
<dbReference type="InterPro" id="IPR013149">
    <property type="entry name" value="ADH-like_C"/>
</dbReference>
<dbReference type="GO" id="GO:0016491">
    <property type="term" value="F:oxidoreductase activity"/>
    <property type="evidence" value="ECO:0007669"/>
    <property type="project" value="UniProtKB-KW"/>
</dbReference>
<reference evidence="4 5" key="1">
    <citation type="journal article" date="2017" name="Genome Announc.">
        <title>Draft Genome Sequence of Agrobacterium tumefaciens Biovar 1 Strain 186, Isolated from Walnut.</title>
        <authorList>
            <person name="Poret-Peterson A.T."/>
            <person name="Bhatnagar S."/>
            <person name="McClean A.E."/>
            <person name="Kluepfel D.A."/>
        </authorList>
    </citation>
    <scope>NUCLEOTIDE SEQUENCE [LARGE SCALE GENOMIC DNA]</scope>
    <source>
        <strain evidence="4 5">186</strain>
    </source>
</reference>
<evidence type="ECO:0000259" key="3">
    <source>
        <dbReference type="SMART" id="SM00829"/>
    </source>
</evidence>
<dbReference type="InterPro" id="IPR013154">
    <property type="entry name" value="ADH-like_N"/>
</dbReference>
<dbReference type="Pfam" id="PF08240">
    <property type="entry name" value="ADH_N"/>
    <property type="match status" value="1"/>
</dbReference>
<dbReference type="InterPro" id="IPR020843">
    <property type="entry name" value="ER"/>
</dbReference>
<feature type="domain" description="Enoyl reductase (ER)" evidence="3">
    <location>
        <begin position="10"/>
        <end position="356"/>
    </location>
</feature>
<dbReference type="SUPFAM" id="SSF51735">
    <property type="entry name" value="NAD(P)-binding Rossmann-fold domains"/>
    <property type="match status" value="1"/>
</dbReference>
<dbReference type="Proteomes" id="UP000222296">
    <property type="component" value="Plasmid pAt"/>
</dbReference>
<organism evidence="4 5">
    <name type="scientific">Agrobacterium tumefaciens</name>
    <dbReference type="NCBI Taxonomy" id="358"/>
    <lineage>
        <taxon>Bacteria</taxon>
        <taxon>Pseudomonadati</taxon>
        <taxon>Pseudomonadota</taxon>
        <taxon>Alphaproteobacteria</taxon>
        <taxon>Hyphomicrobiales</taxon>
        <taxon>Rhizobiaceae</taxon>
        <taxon>Rhizobium/Agrobacterium group</taxon>
        <taxon>Agrobacterium</taxon>
        <taxon>Agrobacterium tumefaciens complex</taxon>
    </lineage>
</organism>
<keyword evidence="4" id="KW-0614">Plasmid</keyword>
<name>A0AAP9EA32_AGRTU</name>
<protein>
    <submittedName>
        <fullName evidence="4">Alcohol dehydrogenase catalytic domain-containing protein</fullName>
    </submittedName>
</protein>
<dbReference type="SMART" id="SM00829">
    <property type="entry name" value="PKS_ER"/>
    <property type="match status" value="1"/>
</dbReference>
<dbReference type="InterPro" id="IPR036291">
    <property type="entry name" value="NAD(P)-bd_dom_sf"/>
</dbReference>
<feature type="transmembrane region" description="Helical" evidence="2">
    <location>
        <begin position="184"/>
        <end position="206"/>
    </location>
</feature>
<evidence type="ECO:0000313" key="4">
    <source>
        <dbReference type="EMBL" id="QDY97798.1"/>
    </source>
</evidence>
<keyword evidence="2" id="KW-1133">Transmembrane helix</keyword>
<dbReference type="EMBL" id="CP042276">
    <property type="protein sequence ID" value="QDY97798.1"/>
    <property type="molecule type" value="Genomic_DNA"/>
</dbReference>
<accession>A0AAP9EA32</accession>
<dbReference type="AlphaFoldDB" id="A0AAP9EA32"/>
<evidence type="ECO:0000256" key="1">
    <source>
        <dbReference type="ARBA" id="ARBA00023002"/>
    </source>
</evidence>
<dbReference type="Pfam" id="PF00107">
    <property type="entry name" value="ADH_zinc_N"/>
    <property type="match status" value="1"/>
</dbReference>
<geneLocation type="plasmid" evidence="5">
    <name>pat</name>
</geneLocation>
<evidence type="ECO:0000256" key="2">
    <source>
        <dbReference type="SAM" id="Phobius"/>
    </source>
</evidence>
<dbReference type="PANTHER" id="PTHR43401">
    <property type="entry name" value="L-THREONINE 3-DEHYDROGENASE"/>
    <property type="match status" value="1"/>
</dbReference>
<keyword evidence="2" id="KW-0472">Membrane</keyword>
<dbReference type="InterPro" id="IPR050129">
    <property type="entry name" value="Zn_alcohol_dh"/>
</dbReference>
<dbReference type="Gene3D" id="3.90.180.10">
    <property type="entry name" value="Medium-chain alcohol dehydrogenases, catalytic domain"/>
    <property type="match status" value="1"/>
</dbReference>
<keyword evidence="2" id="KW-0812">Transmembrane</keyword>
<gene>
    <name evidence="4" type="ORF">CG010_026280</name>
</gene>
<evidence type="ECO:0000313" key="5">
    <source>
        <dbReference type="Proteomes" id="UP000222296"/>
    </source>
</evidence>
<dbReference type="RefSeq" id="WP_099087022.1">
    <property type="nucleotide sequence ID" value="NZ_CP042276.1"/>
</dbReference>